<dbReference type="Proteomes" id="UP001183777">
    <property type="component" value="Unassembled WGS sequence"/>
</dbReference>
<comment type="caution">
    <text evidence="1">The sequence shown here is derived from an EMBL/GenBank/DDBJ whole genome shotgun (WGS) entry which is preliminary data.</text>
</comment>
<protein>
    <submittedName>
        <fullName evidence="1">Minor capsid protein</fullName>
    </submittedName>
</protein>
<gene>
    <name evidence="1" type="ORF">RM649_34970</name>
</gene>
<evidence type="ECO:0000313" key="1">
    <source>
        <dbReference type="EMBL" id="MDT0432806.1"/>
    </source>
</evidence>
<dbReference type="Pfam" id="PF12691">
    <property type="entry name" value="Phage_tail_terminator_6"/>
    <property type="match status" value="1"/>
</dbReference>
<dbReference type="EMBL" id="JAVREX010000029">
    <property type="protein sequence ID" value="MDT0432806.1"/>
    <property type="molecule type" value="Genomic_DNA"/>
</dbReference>
<dbReference type="RefSeq" id="WP_311661711.1">
    <property type="nucleotide sequence ID" value="NZ_JAVREX010000029.1"/>
</dbReference>
<dbReference type="InterPro" id="IPR024411">
    <property type="entry name" value="Tail_terminator_phage"/>
</dbReference>
<sequence length="136" mass="14253">MADVLDGIARHLAAAGLLTYDPTGVGGDCFIESMPPAPDAAVCLSLYDGPQPEARDEADTPRLQIRVRGGPDPRVSRARCTALYRALHGLTGVVLPDGTWLILAAARGTPAPMGTDSTGRHEHVVNFDLDVTGPTP</sequence>
<reference evidence="2" key="1">
    <citation type="submission" date="2023-07" db="EMBL/GenBank/DDBJ databases">
        <title>30 novel species of actinomycetes from the DSMZ collection.</title>
        <authorList>
            <person name="Nouioui I."/>
        </authorList>
    </citation>
    <scope>NUCLEOTIDE SEQUENCE [LARGE SCALE GENOMIC DNA]</scope>
    <source>
        <strain evidence="2">DSM 41770</strain>
    </source>
</reference>
<evidence type="ECO:0000313" key="2">
    <source>
        <dbReference type="Proteomes" id="UP001183777"/>
    </source>
</evidence>
<name>A0ABU2RVE5_9ACTN</name>
<proteinExistence type="predicted"/>
<organism evidence="1 2">
    <name type="scientific">Streptomyces salyersiae</name>
    <dbReference type="NCBI Taxonomy" id="3075530"/>
    <lineage>
        <taxon>Bacteria</taxon>
        <taxon>Bacillati</taxon>
        <taxon>Actinomycetota</taxon>
        <taxon>Actinomycetes</taxon>
        <taxon>Kitasatosporales</taxon>
        <taxon>Streptomycetaceae</taxon>
        <taxon>Streptomyces</taxon>
    </lineage>
</organism>
<accession>A0ABU2RVE5</accession>
<keyword evidence="2" id="KW-1185">Reference proteome</keyword>